<organism evidence="1 2">
    <name type="scientific">Vibrio spartinae</name>
    <dbReference type="NCBI Taxonomy" id="1918945"/>
    <lineage>
        <taxon>Bacteria</taxon>
        <taxon>Pseudomonadati</taxon>
        <taxon>Pseudomonadota</taxon>
        <taxon>Gammaproteobacteria</taxon>
        <taxon>Vibrionales</taxon>
        <taxon>Vibrionaceae</taxon>
        <taxon>Vibrio</taxon>
    </lineage>
</organism>
<sequence>MFSLIGHKPAEQLQRGECISIPGALDEMTLVLGSESQGAKVIIRMLGAGSLIMDKDRRVAVFSTGGRYG</sequence>
<reference evidence="1 2" key="1">
    <citation type="submission" date="2016-12" db="EMBL/GenBank/DDBJ databases">
        <authorList>
            <person name="Song W.-J."/>
            <person name="Kurnit D.M."/>
        </authorList>
    </citation>
    <scope>NUCLEOTIDE SEQUENCE [LARGE SCALE GENOMIC DNA]</scope>
    <source>
        <strain evidence="1 2">CECT 9026</strain>
    </source>
</reference>
<protein>
    <submittedName>
        <fullName evidence="1">Uncharacterized protein</fullName>
    </submittedName>
</protein>
<dbReference type="AlphaFoldDB" id="A0A1N6M5H6"/>
<evidence type="ECO:0000313" key="2">
    <source>
        <dbReference type="Proteomes" id="UP000184774"/>
    </source>
</evidence>
<proteinExistence type="predicted"/>
<accession>A0A1N6M5H6</accession>
<dbReference type="EMBL" id="FSSB01000016">
    <property type="protein sequence ID" value="SIO94682.1"/>
    <property type="molecule type" value="Genomic_DNA"/>
</dbReference>
<name>A0A1N6M5H6_9VIBR</name>
<evidence type="ECO:0000313" key="1">
    <source>
        <dbReference type="EMBL" id="SIO94682.1"/>
    </source>
</evidence>
<dbReference type="Proteomes" id="UP000184774">
    <property type="component" value="Unassembled WGS sequence"/>
</dbReference>
<gene>
    <name evidence="1" type="ORF">VSP9026_02411</name>
</gene>
<dbReference type="RefSeq" id="WP_074373214.1">
    <property type="nucleotide sequence ID" value="NZ_AP024907.1"/>
</dbReference>